<dbReference type="GO" id="GO:0003796">
    <property type="term" value="F:lysozyme activity"/>
    <property type="evidence" value="ECO:0007669"/>
    <property type="project" value="UniProtKB-EC"/>
</dbReference>
<evidence type="ECO:0000256" key="1">
    <source>
        <dbReference type="ARBA" id="ARBA00010646"/>
    </source>
</evidence>
<keyword evidence="3 4" id="KW-0326">Glycosidase</keyword>
<dbReference type="PROSITE" id="PS51904">
    <property type="entry name" value="GLYCOSYL_HYDROL_F25_2"/>
    <property type="match status" value="1"/>
</dbReference>
<name>A0A6N8HZ97_9FIRM</name>
<evidence type="ECO:0000256" key="2">
    <source>
        <dbReference type="ARBA" id="ARBA00022801"/>
    </source>
</evidence>
<dbReference type="PANTHER" id="PTHR34135">
    <property type="entry name" value="LYSOZYME"/>
    <property type="match status" value="1"/>
</dbReference>
<evidence type="ECO:0000256" key="3">
    <source>
        <dbReference type="ARBA" id="ARBA00023295"/>
    </source>
</evidence>
<dbReference type="EMBL" id="VWXL01000052">
    <property type="protein sequence ID" value="MVB11092.1"/>
    <property type="molecule type" value="Genomic_DNA"/>
</dbReference>
<dbReference type="Gene3D" id="3.20.20.80">
    <property type="entry name" value="Glycosidases"/>
    <property type="match status" value="1"/>
</dbReference>
<gene>
    <name evidence="5" type="ORF">CAFE_17940</name>
</gene>
<comment type="catalytic activity">
    <reaction evidence="4">
        <text>Hydrolysis of (1-&gt;4)-beta-linkages between N-acetylmuramic acid and N-acetyl-D-glucosamine residues in a peptidoglycan and between N-acetyl-D-glucosamine residues in chitodextrins.</text>
        <dbReference type="EC" id="3.2.1.17"/>
    </reaction>
</comment>
<dbReference type="InterPro" id="IPR018077">
    <property type="entry name" value="Glyco_hydro_fam25_subgr"/>
</dbReference>
<protein>
    <recommendedName>
        <fullName evidence="4">Lysozyme</fullName>
        <ecNumber evidence="4">3.2.1.17</ecNumber>
    </recommendedName>
</protein>
<dbReference type="GO" id="GO:0009253">
    <property type="term" value="P:peptidoglycan catabolic process"/>
    <property type="evidence" value="ECO:0007669"/>
    <property type="project" value="InterPro"/>
</dbReference>
<dbReference type="Proteomes" id="UP000469440">
    <property type="component" value="Unassembled WGS sequence"/>
</dbReference>
<evidence type="ECO:0000256" key="4">
    <source>
        <dbReference type="RuleBase" id="RU361176"/>
    </source>
</evidence>
<dbReference type="SUPFAM" id="SSF51445">
    <property type="entry name" value="(Trans)glycosidases"/>
    <property type="match status" value="1"/>
</dbReference>
<dbReference type="EC" id="3.2.1.17" evidence="4"/>
<dbReference type="RefSeq" id="WP_156990431.1">
    <property type="nucleotide sequence ID" value="NZ_VWXL01000052.1"/>
</dbReference>
<sequence length="285" mass="31317">MQLKGIDISHWQGNPDFQRVKAAGIRYVIIKATEGVDYVDPCFHANSKAALAAGLPIGAYHFLRAGDVNAQARDFLAAIKPYHLTWPAAVDVESDELVSMGKDHLTDMVLDFCAQVKAAGYQPMVYSNRNWYYFAKYLDADRIRAAGIPIWLAWYSKATPENTDRSLLGDVWQYASDGTVDGITGKVDMNVSYQDFGAPKTTVQIDTTMDLSREHGQYYTVKTICSQQVTVTAGTGGVVTVVPFPKTGDVQLFALVSVGQPGTETGIYTAAPGERPVKRFVFRVK</sequence>
<dbReference type="GO" id="GO:0016998">
    <property type="term" value="P:cell wall macromolecule catabolic process"/>
    <property type="evidence" value="ECO:0007669"/>
    <property type="project" value="InterPro"/>
</dbReference>
<evidence type="ECO:0000313" key="6">
    <source>
        <dbReference type="Proteomes" id="UP000469440"/>
    </source>
</evidence>
<dbReference type="InterPro" id="IPR017853">
    <property type="entry name" value="GH"/>
</dbReference>
<keyword evidence="6" id="KW-1185">Reference proteome</keyword>
<comment type="caution">
    <text evidence="5">The sequence shown here is derived from an EMBL/GenBank/DDBJ whole genome shotgun (WGS) entry which is preliminary data.</text>
</comment>
<dbReference type="PANTHER" id="PTHR34135:SF2">
    <property type="entry name" value="LYSOZYME"/>
    <property type="match status" value="1"/>
</dbReference>
<dbReference type="GO" id="GO:0016052">
    <property type="term" value="P:carbohydrate catabolic process"/>
    <property type="evidence" value="ECO:0007669"/>
    <property type="project" value="TreeGrafter"/>
</dbReference>
<dbReference type="InterPro" id="IPR002053">
    <property type="entry name" value="Glyco_hydro_25"/>
</dbReference>
<accession>A0A6N8HZ97</accession>
<dbReference type="SMART" id="SM00641">
    <property type="entry name" value="Glyco_25"/>
    <property type="match status" value="1"/>
</dbReference>
<evidence type="ECO:0000313" key="5">
    <source>
        <dbReference type="EMBL" id="MVB11092.1"/>
    </source>
</evidence>
<dbReference type="Pfam" id="PF01183">
    <property type="entry name" value="Glyco_hydro_25"/>
    <property type="match status" value="1"/>
</dbReference>
<proteinExistence type="inferred from homology"/>
<comment type="similarity">
    <text evidence="1 4">Belongs to the glycosyl hydrolase 25 family.</text>
</comment>
<dbReference type="PROSITE" id="PS00953">
    <property type="entry name" value="GLYCOSYL_HYDROL_F25_1"/>
    <property type="match status" value="1"/>
</dbReference>
<keyword evidence="2 4" id="KW-0378">Hydrolase</keyword>
<dbReference type="OrthoDB" id="9765879at2"/>
<dbReference type="InterPro" id="IPR008270">
    <property type="entry name" value="Glyco_hydro_25_AS"/>
</dbReference>
<organism evidence="5 6">
    <name type="scientific">Caproicibacter fermentans</name>
    <dbReference type="NCBI Taxonomy" id="2576756"/>
    <lineage>
        <taxon>Bacteria</taxon>
        <taxon>Bacillati</taxon>
        <taxon>Bacillota</taxon>
        <taxon>Clostridia</taxon>
        <taxon>Eubacteriales</taxon>
        <taxon>Acutalibacteraceae</taxon>
        <taxon>Caproicibacter</taxon>
    </lineage>
</organism>
<reference evidence="5 6" key="1">
    <citation type="submission" date="2019-09" db="EMBL/GenBank/DDBJ databases">
        <title>Genome sequence of Clostridium sp. EA1.</title>
        <authorList>
            <person name="Poehlein A."/>
            <person name="Bengelsdorf F.R."/>
            <person name="Daniel R."/>
        </authorList>
    </citation>
    <scope>NUCLEOTIDE SEQUENCE [LARGE SCALE GENOMIC DNA]</scope>
    <source>
        <strain evidence="5 6">EA1</strain>
    </source>
</reference>
<dbReference type="AlphaFoldDB" id="A0A6N8HZ97"/>